<keyword evidence="3" id="KW-1185">Reference proteome</keyword>
<evidence type="ECO:0000313" key="3">
    <source>
        <dbReference type="Proteomes" id="UP000838756"/>
    </source>
</evidence>
<sequence>MHRGLSAVPASDVIISANSKRYSSLRQRPLAETYSPQQQPPQTQKPPPQTQQQQPPQTQPPTQPPPQQQQTQPAQQQQQPPPQQQHRYQVSLSAELSRHSTKAARDLKICIPNRSCIRYLLSFSHTFLFGTFRSRTNCKYHVHISEVGWNQAPNIRFASVNGTTQFLNTSLFKCYLSMLRAMEGLRRVIMSLSPKRNVPKYVKMYPNVYIKA</sequence>
<feature type="region of interest" description="Disordered" evidence="1">
    <location>
        <begin position="23"/>
        <end position="97"/>
    </location>
</feature>
<accession>A0A8S4QJK6</accession>
<dbReference type="EMBL" id="CAKXAJ010007956">
    <property type="protein sequence ID" value="CAH2210662.1"/>
    <property type="molecule type" value="Genomic_DNA"/>
</dbReference>
<dbReference type="SUPFAM" id="SSF81995">
    <property type="entry name" value="beta-sandwich domain of Sec23/24"/>
    <property type="match status" value="1"/>
</dbReference>
<feature type="compositionally biased region" description="Pro residues" evidence="1">
    <location>
        <begin position="57"/>
        <end position="67"/>
    </location>
</feature>
<evidence type="ECO:0000256" key="1">
    <source>
        <dbReference type="SAM" id="MobiDB-lite"/>
    </source>
</evidence>
<name>A0A8S4QJK6_9NEOP</name>
<dbReference type="AlphaFoldDB" id="A0A8S4QJK6"/>
<proteinExistence type="predicted"/>
<gene>
    <name evidence="2" type="primary">jg1430</name>
    <name evidence="2" type="ORF">PAEG_LOCUS2552</name>
</gene>
<dbReference type="Proteomes" id="UP000838756">
    <property type="component" value="Unassembled WGS sequence"/>
</dbReference>
<evidence type="ECO:0000313" key="2">
    <source>
        <dbReference type="EMBL" id="CAH2210662.1"/>
    </source>
</evidence>
<feature type="compositionally biased region" description="Low complexity" evidence="1">
    <location>
        <begin position="68"/>
        <end position="78"/>
    </location>
</feature>
<protein>
    <submittedName>
        <fullName evidence="2">Jg1430 protein</fullName>
    </submittedName>
</protein>
<reference evidence="2" key="1">
    <citation type="submission" date="2022-03" db="EMBL/GenBank/DDBJ databases">
        <authorList>
            <person name="Lindestad O."/>
        </authorList>
    </citation>
    <scope>NUCLEOTIDE SEQUENCE</scope>
</reference>
<comment type="caution">
    <text evidence="2">The sequence shown here is derived from an EMBL/GenBank/DDBJ whole genome shotgun (WGS) entry which is preliminary data.</text>
</comment>
<organism evidence="2 3">
    <name type="scientific">Pararge aegeria aegeria</name>
    <dbReference type="NCBI Taxonomy" id="348720"/>
    <lineage>
        <taxon>Eukaryota</taxon>
        <taxon>Metazoa</taxon>
        <taxon>Ecdysozoa</taxon>
        <taxon>Arthropoda</taxon>
        <taxon>Hexapoda</taxon>
        <taxon>Insecta</taxon>
        <taxon>Pterygota</taxon>
        <taxon>Neoptera</taxon>
        <taxon>Endopterygota</taxon>
        <taxon>Lepidoptera</taxon>
        <taxon>Glossata</taxon>
        <taxon>Ditrysia</taxon>
        <taxon>Papilionoidea</taxon>
        <taxon>Nymphalidae</taxon>
        <taxon>Satyrinae</taxon>
        <taxon>Satyrini</taxon>
        <taxon>Parargina</taxon>
        <taxon>Pararge</taxon>
    </lineage>
</organism>